<protein>
    <recommendedName>
        <fullName evidence="1">Glycosyltransferase 2-like domain-containing protein</fullName>
    </recommendedName>
</protein>
<evidence type="ECO:0000259" key="1">
    <source>
        <dbReference type="Pfam" id="PF00535"/>
    </source>
</evidence>
<dbReference type="Gene3D" id="3.90.550.10">
    <property type="entry name" value="Spore Coat Polysaccharide Biosynthesis Protein SpsA, Chain A"/>
    <property type="match status" value="1"/>
</dbReference>
<accession>A0A0S7XRY1</accession>
<name>A0A0S7XRY1_UNCSA</name>
<dbReference type="PANTHER" id="PTHR43179">
    <property type="entry name" value="RHAMNOSYLTRANSFERASE WBBL"/>
    <property type="match status" value="1"/>
</dbReference>
<evidence type="ECO:0000313" key="3">
    <source>
        <dbReference type="Proteomes" id="UP000051861"/>
    </source>
</evidence>
<dbReference type="PANTHER" id="PTHR43179:SF7">
    <property type="entry name" value="RHAMNOSYLTRANSFERASE WBBL"/>
    <property type="match status" value="1"/>
</dbReference>
<dbReference type="CDD" id="cd04186">
    <property type="entry name" value="GT_2_like_c"/>
    <property type="match status" value="1"/>
</dbReference>
<sequence length="317" mass="35936">MKSSLDIIIVNWNAGQQLRECIGSIVGAKRDGFNLNRVIVVDNASADGSADELEDLRLPVSIIRNEENRGFAAACNQGAEDSSADYLLFLNPDTYLNQDSLAKPLIFMEEVSDQQIGIVGIQLLDKNGEIARTCARFPTPGRFFSKMLGLDRLFPHAFPSHFMSEWDHQASREVEHVMGAFFLIRRFIFEELGGFDEQFFVYLEDLDFSFRARQAGWHCFYLADTKARHKGGGTSEKVKAMRLFYSLQSRILYGYKHFGWWSATGLMLGTVLLEPWLRVAFAVATGSLVQLKEAQKAYAMLWRSLPQLILRERKNAG</sequence>
<reference evidence="2 3" key="1">
    <citation type="journal article" date="2015" name="Microbiome">
        <title>Genomic resolution of linkages in carbon, nitrogen, and sulfur cycling among widespread estuary sediment bacteria.</title>
        <authorList>
            <person name="Baker B.J."/>
            <person name="Lazar C.S."/>
            <person name="Teske A.P."/>
            <person name="Dick G.J."/>
        </authorList>
    </citation>
    <scope>NUCLEOTIDE SEQUENCE [LARGE SCALE GENOMIC DNA]</scope>
    <source>
        <strain evidence="2">DG_54_3</strain>
    </source>
</reference>
<dbReference type="SUPFAM" id="SSF53448">
    <property type="entry name" value="Nucleotide-diphospho-sugar transferases"/>
    <property type="match status" value="1"/>
</dbReference>
<dbReference type="InterPro" id="IPR001173">
    <property type="entry name" value="Glyco_trans_2-like"/>
</dbReference>
<proteinExistence type="predicted"/>
<dbReference type="Proteomes" id="UP000051861">
    <property type="component" value="Unassembled WGS sequence"/>
</dbReference>
<dbReference type="Pfam" id="PF00535">
    <property type="entry name" value="Glycos_transf_2"/>
    <property type="match status" value="1"/>
</dbReference>
<dbReference type="InterPro" id="IPR029044">
    <property type="entry name" value="Nucleotide-diphossugar_trans"/>
</dbReference>
<dbReference type="EMBL" id="LIZX01000154">
    <property type="protein sequence ID" value="KPJ64955.1"/>
    <property type="molecule type" value="Genomic_DNA"/>
</dbReference>
<feature type="domain" description="Glycosyltransferase 2-like" evidence="1">
    <location>
        <begin position="7"/>
        <end position="192"/>
    </location>
</feature>
<evidence type="ECO:0000313" key="2">
    <source>
        <dbReference type="EMBL" id="KPJ64955.1"/>
    </source>
</evidence>
<organism evidence="2 3">
    <name type="scientific">candidate division WOR-1 bacterium DG_54_3</name>
    <dbReference type="NCBI Taxonomy" id="1703775"/>
    <lineage>
        <taxon>Bacteria</taxon>
        <taxon>Bacillati</taxon>
        <taxon>Saganbacteria</taxon>
    </lineage>
</organism>
<gene>
    <name evidence="2" type="ORF">AMJ44_11750</name>
</gene>
<dbReference type="AlphaFoldDB" id="A0A0S7XRY1"/>
<dbReference type="PATRIC" id="fig|1703775.3.peg.1309"/>
<comment type="caution">
    <text evidence="2">The sequence shown here is derived from an EMBL/GenBank/DDBJ whole genome shotgun (WGS) entry which is preliminary data.</text>
</comment>